<keyword evidence="2" id="KW-0040">ANK repeat</keyword>
<accession>A0A1N7FYN2</accession>
<dbReference type="PANTHER" id="PTHR24161:SF85">
    <property type="entry name" value="PALMITOYLTRANSFERASE HIP14"/>
    <property type="match status" value="1"/>
</dbReference>
<dbReference type="InterPro" id="IPR002110">
    <property type="entry name" value="Ankyrin_rpt"/>
</dbReference>
<feature type="repeat" description="ANK" evidence="2">
    <location>
        <begin position="85"/>
        <end position="117"/>
    </location>
</feature>
<keyword evidence="4" id="KW-1185">Reference proteome</keyword>
<dbReference type="Proteomes" id="UP000187495">
    <property type="component" value="Unassembled WGS sequence"/>
</dbReference>
<dbReference type="EMBL" id="FTNU01000020">
    <property type="protein sequence ID" value="SIS05450.1"/>
    <property type="molecule type" value="Genomic_DNA"/>
</dbReference>
<dbReference type="AlphaFoldDB" id="A0A1N7FYN2"/>
<evidence type="ECO:0000256" key="1">
    <source>
        <dbReference type="ARBA" id="ARBA00022737"/>
    </source>
</evidence>
<protein>
    <submittedName>
        <fullName evidence="3">Ankyrin repeat-containing protein</fullName>
    </submittedName>
</protein>
<name>A0A1N7FYN2_9GAMM</name>
<dbReference type="Gene3D" id="1.25.40.20">
    <property type="entry name" value="Ankyrin repeat-containing domain"/>
    <property type="match status" value="1"/>
</dbReference>
<sequence length="182" mass="20757">MSYNPEAEEQGVYILSAFKDGMIDDALYLINKYSDNHSIWYTSKSTKWNWLHKILLSPSSNNYKTSLSVKYLIDLGLDINAQDGYGMTPLHYALRSGNAEAAIELLNAGADPNIPNIDNLRPLSMAAYTKERSLEVLELMLEKGGNVHNIINENETILQSWTPQENSEQWEIDIYNMMKKYS</sequence>
<gene>
    <name evidence="3" type="ORF">SAMN02745664_1204</name>
</gene>
<evidence type="ECO:0000256" key="2">
    <source>
        <dbReference type="PROSITE-ProRule" id="PRU00023"/>
    </source>
</evidence>
<reference evidence="4" key="1">
    <citation type="submission" date="2017-01" db="EMBL/GenBank/DDBJ databases">
        <authorList>
            <person name="Varghese N."/>
            <person name="Submissions S."/>
        </authorList>
    </citation>
    <scope>NUCLEOTIDE SEQUENCE [LARGE SCALE GENOMIC DNA]</scope>
    <source>
        <strain evidence="4">DSM 21768</strain>
    </source>
</reference>
<evidence type="ECO:0000313" key="3">
    <source>
        <dbReference type="EMBL" id="SIS05450.1"/>
    </source>
</evidence>
<dbReference type="PROSITE" id="PS50088">
    <property type="entry name" value="ANK_REPEAT"/>
    <property type="match status" value="1"/>
</dbReference>
<dbReference type="STRING" id="34061.B0189_08740"/>
<dbReference type="InterPro" id="IPR036770">
    <property type="entry name" value="Ankyrin_rpt-contain_sf"/>
</dbReference>
<dbReference type="SMART" id="SM00248">
    <property type="entry name" value="ANK"/>
    <property type="match status" value="2"/>
</dbReference>
<dbReference type="PROSITE" id="PS50297">
    <property type="entry name" value="ANK_REP_REGION"/>
    <property type="match status" value="1"/>
</dbReference>
<dbReference type="PANTHER" id="PTHR24161">
    <property type="entry name" value="ANK_REP_REGION DOMAIN-CONTAINING PROTEIN-RELATED"/>
    <property type="match status" value="1"/>
</dbReference>
<dbReference type="PRINTS" id="PR01415">
    <property type="entry name" value="ANKYRIN"/>
</dbReference>
<dbReference type="Pfam" id="PF12796">
    <property type="entry name" value="Ank_2"/>
    <property type="match status" value="1"/>
</dbReference>
<dbReference type="SUPFAM" id="SSF48403">
    <property type="entry name" value="Ankyrin repeat"/>
    <property type="match status" value="1"/>
</dbReference>
<organism evidence="3 4">
    <name type="scientific">Moraxella cuniculi DSM 21768</name>
    <dbReference type="NCBI Taxonomy" id="1122245"/>
    <lineage>
        <taxon>Bacteria</taxon>
        <taxon>Pseudomonadati</taxon>
        <taxon>Pseudomonadota</taxon>
        <taxon>Gammaproteobacteria</taxon>
        <taxon>Moraxellales</taxon>
        <taxon>Moraxellaceae</taxon>
        <taxon>Moraxella</taxon>
    </lineage>
</organism>
<keyword evidence="1" id="KW-0677">Repeat</keyword>
<evidence type="ECO:0000313" key="4">
    <source>
        <dbReference type="Proteomes" id="UP000187495"/>
    </source>
</evidence>
<proteinExistence type="predicted"/>